<dbReference type="GO" id="GO:0103075">
    <property type="term" value="F:indole-3-pyruvate monooxygenase activity"/>
    <property type="evidence" value="ECO:0007669"/>
    <property type="project" value="UniProtKB-EC"/>
</dbReference>
<reference evidence="11" key="1">
    <citation type="submission" date="2022-04" db="EMBL/GenBank/DDBJ databases">
        <title>Carnegiea gigantea Genome sequencing and assembly v2.</title>
        <authorList>
            <person name="Copetti D."/>
            <person name="Sanderson M.J."/>
            <person name="Burquez A."/>
            <person name="Wojciechowski M.F."/>
        </authorList>
    </citation>
    <scope>NUCLEOTIDE SEQUENCE</scope>
    <source>
        <strain evidence="11">SGP5-SGP5p</strain>
        <tissue evidence="11">Aerial part</tissue>
    </source>
</reference>
<dbReference type="Proteomes" id="UP001153076">
    <property type="component" value="Unassembled WGS sequence"/>
</dbReference>
<dbReference type="OrthoDB" id="66881at2759"/>
<keyword evidence="4" id="KW-0285">Flavoprotein</keyword>
<dbReference type="AlphaFoldDB" id="A0A9Q1Q5H4"/>
<dbReference type="PRINTS" id="PR00368">
    <property type="entry name" value="FADPNR"/>
</dbReference>
<keyword evidence="5" id="KW-0274">FAD</keyword>
<comment type="pathway">
    <text evidence="2">Plant hormone metabolism; auxin biosynthesis.</text>
</comment>
<dbReference type="InterPro" id="IPR036188">
    <property type="entry name" value="FAD/NAD-bd_sf"/>
</dbReference>
<comment type="cofactor">
    <cofactor evidence="1">
        <name>FAD</name>
        <dbReference type="ChEBI" id="CHEBI:57692"/>
    </cofactor>
</comment>
<evidence type="ECO:0000256" key="7">
    <source>
        <dbReference type="ARBA" id="ARBA00023002"/>
    </source>
</evidence>
<evidence type="ECO:0000256" key="2">
    <source>
        <dbReference type="ARBA" id="ARBA00004814"/>
    </source>
</evidence>
<evidence type="ECO:0000256" key="9">
    <source>
        <dbReference type="ARBA" id="ARBA00039148"/>
    </source>
</evidence>
<dbReference type="EMBL" id="JAKOGI010000828">
    <property type="protein sequence ID" value="KAJ8430062.1"/>
    <property type="molecule type" value="Genomic_DNA"/>
</dbReference>
<evidence type="ECO:0000256" key="4">
    <source>
        <dbReference type="ARBA" id="ARBA00022630"/>
    </source>
</evidence>
<comment type="catalytic activity">
    <reaction evidence="10">
        <text>indole-3-pyruvate + NADPH + O2 + H(+) = (indol-3-yl)acetate + CO2 + NADP(+) + H2O</text>
        <dbReference type="Rhea" id="RHEA:34331"/>
        <dbReference type="ChEBI" id="CHEBI:15377"/>
        <dbReference type="ChEBI" id="CHEBI:15378"/>
        <dbReference type="ChEBI" id="CHEBI:15379"/>
        <dbReference type="ChEBI" id="CHEBI:16526"/>
        <dbReference type="ChEBI" id="CHEBI:17640"/>
        <dbReference type="ChEBI" id="CHEBI:30854"/>
        <dbReference type="ChEBI" id="CHEBI:57783"/>
        <dbReference type="ChEBI" id="CHEBI:58349"/>
        <dbReference type="EC" id="1.14.13.168"/>
    </reaction>
</comment>
<evidence type="ECO:0000256" key="8">
    <source>
        <dbReference type="ARBA" id="ARBA00023070"/>
    </source>
</evidence>
<evidence type="ECO:0000313" key="11">
    <source>
        <dbReference type="EMBL" id="KAJ8430062.1"/>
    </source>
</evidence>
<dbReference type="GO" id="GO:0050660">
    <property type="term" value="F:flavin adenine dinucleotide binding"/>
    <property type="evidence" value="ECO:0007669"/>
    <property type="project" value="InterPro"/>
</dbReference>
<keyword evidence="12" id="KW-1185">Reference proteome</keyword>
<evidence type="ECO:0000256" key="6">
    <source>
        <dbReference type="ARBA" id="ARBA00022857"/>
    </source>
</evidence>
<protein>
    <recommendedName>
        <fullName evidence="9">indole-3-pyruvate monooxygenase</fullName>
        <ecNumber evidence="9">1.14.13.168</ecNumber>
    </recommendedName>
</protein>
<dbReference type="PANTHER" id="PTHR43539:SF42">
    <property type="entry name" value="OS01G0273800 PROTEIN"/>
    <property type="match status" value="1"/>
</dbReference>
<dbReference type="SUPFAM" id="SSF51905">
    <property type="entry name" value="FAD/NAD(P)-binding domain"/>
    <property type="match status" value="2"/>
</dbReference>
<keyword evidence="7" id="KW-0560">Oxidoreductase</keyword>
<dbReference type="GO" id="GO:0009851">
    <property type="term" value="P:auxin biosynthetic process"/>
    <property type="evidence" value="ECO:0007669"/>
    <property type="project" value="UniProtKB-KW"/>
</dbReference>
<proteinExistence type="inferred from homology"/>
<evidence type="ECO:0000313" key="12">
    <source>
        <dbReference type="Proteomes" id="UP001153076"/>
    </source>
</evidence>
<evidence type="ECO:0000256" key="10">
    <source>
        <dbReference type="ARBA" id="ARBA00047707"/>
    </source>
</evidence>
<name>A0A9Q1Q5H4_9CARY</name>
<gene>
    <name evidence="11" type="ORF">Cgig2_020982</name>
</gene>
<dbReference type="Pfam" id="PF13738">
    <property type="entry name" value="Pyr_redox_3"/>
    <property type="match status" value="1"/>
</dbReference>
<dbReference type="InterPro" id="IPR050982">
    <property type="entry name" value="Auxin_biosynth/cation_transpt"/>
</dbReference>
<accession>A0A9Q1Q5H4</accession>
<keyword evidence="8" id="KW-0073">Auxin biosynthesis</keyword>
<dbReference type="Gene3D" id="3.50.50.60">
    <property type="entry name" value="FAD/NAD(P)-binding domain"/>
    <property type="match status" value="1"/>
</dbReference>
<dbReference type="GO" id="GO:0050661">
    <property type="term" value="F:NADP binding"/>
    <property type="evidence" value="ECO:0007669"/>
    <property type="project" value="InterPro"/>
</dbReference>
<evidence type="ECO:0000256" key="1">
    <source>
        <dbReference type="ARBA" id="ARBA00001974"/>
    </source>
</evidence>
<keyword evidence="6" id="KW-0521">NADP</keyword>
<dbReference type="PRINTS" id="PR00469">
    <property type="entry name" value="PNDRDTASEII"/>
</dbReference>
<evidence type="ECO:0000256" key="5">
    <source>
        <dbReference type="ARBA" id="ARBA00022827"/>
    </source>
</evidence>
<evidence type="ECO:0000256" key="3">
    <source>
        <dbReference type="ARBA" id="ARBA00009183"/>
    </source>
</evidence>
<organism evidence="11 12">
    <name type="scientific">Carnegiea gigantea</name>
    <dbReference type="NCBI Taxonomy" id="171969"/>
    <lineage>
        <taxon>Eukaryota</taxon>
        <taxon>Viridiplantae</taxon>
        <taxon>Streptophyta</taxon>
        <taxon>Embryophyta</taxon>
        <taxon>Tracheophyta</taxon>
        <taxon>Spermatophyta</taxon>
        <taxon>Magnoliopsida</taxon>
        <taxon>eudicotyledons</taxon>
        <taxon>Gunneridae</taxon>
        <taxon>Pentapetalae</taxon>
        <taxon>Caryophyllales</taxon>
        <taxon>Cactineae</taxon>
        <taxon>Cactaceae</taxon>
        <taxon>Cactoideae</taxon>
        <taxon>Echinocereeae</taxon>
        <taxon>Carnegiea</taxon>
    </lineage>
</organism>
<comment type="caution">
    <text evidence="11">The sequence shown here is derived from an EMBL/GenBank/DDBJ whole genome shotgun (WGS) entry which is preliminary data.</text>
</comment>
<dbReference type="EC" id="1.14.13.168" evidence="9"/>
<comment type="similarity">
    <text evidence="3">Belongs to the FMO family.</text>
</comment>
<sequence length="385" mass="42945">MANSLRSNPMAQYNSSSLERIPSKSESTVIVVGAGPSGLATAACLTQDSIPYILLEREDCFASLWKKKSYDRLHLHLPKQYCELPLMKFPSTCPKYVPRKDFLEYLDNYVNHFHINPLYQRRVVGASFNQDSKNWHVRVENTADGGRQEEYFARFLVVATGETSDPFCPPIEGLGSFQEKVIHSTQYKSGKEYQGKNVLVVGAGNSGWEIALDLANHGAKTSIVVRSPVHILSRGTVSIGLFLLKYLPLNMADLLMVLLSKITYGEISKYGLTRPHDGPFYLKVAFGKYPIIDVGTFQKIKFGEIQDGRSYAFDAIILATGFTRSAHHWLQGGEHLLNEDGLAKQSFPNHWKGKHGLYGVGLARRGLYGAASDAQNIANEIKFHN</sequence>
<dbReference type="PANTHER" id="PTHR43539">
    <property type="entry name" value="FLAVIN-BINDING MONOOXYGENASE-LIKE PROTEIN (AFU_ORTHOLOGUE AFUA_4G09220)"/>
    <property type="match status" value="1"/>
</dbReference>